<feature type="compositionally biased region" description="Polar residues" evidence="1">
    <location>
        <begin position="38"/>
        <end position="48"/>
    </location>
</feature>
<feature type="compositionally biased region" description="Basic and acidic residues" evidence="1">
    <location>
        <begin position="174"/>
        <end position="194"/>
    </location>
</feature>
<feature type="region of interest" description="Disordered" evidence="1">
    <location>
        <begin position="368"/>
        <end position="425"/>
    </location>
</feature>
<feature type="compositionally biased region" description="Low complexity" evidence="1">
    <location>
        <begin position="583"/>
        <end position="594"/>
    </location>
</feature>
<feature type="region of interest" description="Disordered" evidence="1">
    <location>
        <begin position="579"/>
        <end position="611"/>
    </location>
</feature>
<dbReference type="AlphaFoldDB" id="A0A8H3V8B7"/>
<reference evidence="2 3" key="1">
    <citation type="submission" date="2018-12" db="EMBL/GenBank/DDBJ databases">
        <title>Venturia inaequalis Genome Resource.</title>
        <authorList>
            <person name="Lichtner F.J."/>
        </authorList>
    </citation>
    <scope>NUCLEOTIDE SEQUENCE [LARGE SCALE GENOMIC DNA]</scope>
    <source>
        <strain evidence="2 3">120213</strain>
    </source>
</reference>
<name>A0A8H3V8B7_VENIN</name>
<sequence>MAGPSGAYHILEQAFQNQSASSLDNPNLSPRGHVLSKTIRTPVTTFESSYVREKNGAHSESSSPSSPLMPPFAHHGHHAGLPPTPPSHSNERSSQVDYNPGMRPQSGARLLAHRTSNAKTTPPNARSPPTPDTTPPTRDATPPTRDATSPTSSLPPRDNLLRMPSSRAESFSTAREEPWSSDEERKSRNEKFRVPTENGPRLEYVGRYGHNIDIQQDDSDTPTEHVGPSPKARKVFAESKRMTSGSPTQLPDGEWDPDVMRNVTVRRRKPPRLTSPRKLDDDDRVKKREILPKLVTGSSEEEELGPTTPHLTEFGQTIGWPKAPNQTRIRDSDSRRLSDMSSNSTTVVEAVVTISPPRRQRTLRHVSRNLSLRSDAGSSIDSTPSPRSTRTSLVSEELPSRRLTHKRASLSITSPRVSGNSDMLMSGQPLLNNPLTYRPEHNAMRANVYSTDYRERTLDPPPALSSIYQRRASAGHVPKPRNLSEPIKYRMSPLQIKPTRVTGPVRVPFEESFQYSMRRIASEKKRESYPTRLATQRALRQADGLAALPEPKITRPSIDEQIKARPGSPTALELMHAFPSPGKSSLKKTILSTSERSRSRPSIDASTAGSVRRVSFDRSTIGTYELARTSLDHSHLHPDDSRAGRPLLTPFSESSDHQLEISEATAVNLYPHNNNSLLVVQQMARSAELQSSGPTVQDLPIQPALTVQPATPPSLSAEVINVDSPLRHPRKPPHPPLQAPVIQICPATPAEELETSPFDEAGRRPRLSKRSLSLKEHAMQFSETLMQPIFPKSNSFKRRSAYQKKRKSEPTQKANTLHPFWQPRGFWDEFIDSEDESDEEDRLPAGGDTSDVVLARSMATRVLDSVRSSGGFLIGKSLGVERVGSNKRRHHVSLPVGLGKRTSSHVLRSTSEGTLRSLKSLESLSRKSQQMKKWNPKNWRVHYVGLGGMRAAWKEKQASKRRQKLRDSIGVRYMVEGAPVV</sequence>
<feature type="compositionally biased region" description="Polar residues" evidence="1">
    <location>
        <begin position="114"/>
        <end position="124"/>
    </location>
</feature>
<feature type="compositionally biased region" description="Low complexity" evidence="1">
    <location>
        <begin position="378"/>
        <end position="392"/>
    </location>
</feature>
<comment type="caution">
    <text evidence="2">The sequence shown here is derived from an EMBL/GenBank/DDBJ whole genome shotgun (WGS) entry which is preliminary data.</text>
</comment>
<feature type="compositionally biased region" description="Low complexity" evidence="1">
    <location>
        <begin position="135"/>
        <end position="148"/>
    </location>
</feature>
<protein>
    <submittedName>
        <fullName evidence="2">Uncharacterized protein</fullName>
    </submittedName>
</protein>
<proteinExistence type="predicted"/>
<gene>
    <name evidence="2" type="ORF">EG328_009364</name>
</gene>
<feature type="compositionally biased region" description="Basic and acidic residues" evidence="1">
    <location>
        <begin position="328"/>
        <end position="338"/>
    </location>
</feature>
<accession>A0A8H3V8B7</accession>
<feature type="compositionally biased region" description="Basic and acidic residues" evidence="1">
    <location>
        <begin position="277"/>
        <end position="291"/>
    </location>
</feature>
<feature type="region of interest" description="Disordered" evidence="1">
    <location>
        <begin position="18"/>
        <end position="345"/>
    </location>
</feature>
<feature type="compositionally biased region" description="Pro residues" evidence="1">
    <location>
        <begin position="125"/>
        <end position="134"/>
    </location>
</feature>
<evidence type="ECO:0000313" key="2">
    <source>
        <dbReference type="EMBL" id="KAE9983915.1"/>
    </source>
</evidence>
<feature type="compositionally biased region" description="Polar residues" evidence="1">
    <location>
        <begin position="18"/>
        <end position="28"/>
    </location>
</feature>
<dbReference type="Proteomes" id="UP000447873">
    <property type="component" value="Unassembled WGS sequence"/>
</dbReference>
<evidence type="ECO:0000256" key="1">
    <source>
        <dbReference type="SAM" id="MobiDB-lite"/>
    </source>
</evidence>
<feature type="compositionally biased region" description="Polar residues" evidence="1">
    <location>
        <begin position="410"/>
        <end position="425"/>
    </location>
</feature>
<organism evidence="2 3">
    <name type="scientific">Venturia inaequalis</name>
    <name type="common">Apple scab fungus</name>
    <dbReference type="NCBI Taxonomy" id="5025"/>
    <lineage>
        <taxon>Eukaryota</taxon>
        <taxon>Fungi</taxon>
        <taxon>Dikarya</taxon>
        <taxon>Ascomycota</taxon>
        <taxon>Pezizomycotina</taxon>
        <taxon>Dothideomycetes</taxon>
        <taxon>Pleosporomycetidae</taxon>
        <taxon>Venturiales</taxon>
        <taxon>Venturiaceae</taxon>
        <taxon>Venturia</taxon>
    </lineage>
</organism>
<evidence type="ECO:0000313" key="3">
    <source>
        <dbReference type="Proteomes" id="UP000447873"/>
    </source>
</evidence>
<dbReference type="EMBL" id="WNWS01000056">
    <property type="protein sequence ID" value="KAE9983915.1"/>
    <property type="molecule type" value="Genomic_DNA"/>
</dbReference>